<dbReference type="PROSITE" id="PS00108">
    <property type="entry name" value="PROTEIN_KINASE_ST"/>
    <property type="match status" value="1"/>
</dbReference>
<dbReference type="InterPro" id="IPR017441">
    <property type="entry name" value="Protein_kinase_ATP_BS"/>
</dbReference>
<keyword evidence="4" id="KW-0812">Transmembrane</keyword>
<feature type="binding site" evidence="3">
    <location>
        <position position="251"/>
    </location>
    <ligand>
        <name>ATP</name>
        <dbReference type="ChEBI" id="CHEBI:30616"/>
    </ligand>
</feature>
<keyword evidence="4" id="KW-1133">Transmembrane helix</keyword>
<name>A0A0N7ZDB2_SCYOL</name>
<dbReference type="PANTHER" id="PTHR44329">
    <property type="entry name" value="SERINE/THREONINE-PROTEIN KINASE TNNI3K-RELATED"/>
    <property type="match status" value="1"/>
</dbReference>
<dbReference type="AlphaFoldDB" id="A0A0N7ZDB2"/>
<keyword evidence="2 3" id="KW-0067">ATP-binding</keyword>
<accession>A0A0N7ZDB2</accession>
<sequence>MGSLTIKIMWLIITVSVVVVCVWATGKITSPSARDKALRVHTYQRQAEKLFNTAEVGLYNKVSCTRWLGCLRLEPVLAHSETCTPPSTSLRFLPLFGEWMLAISFQRYFACVTNLLRRLKFIRVGVVCVVSLAGGLVAVLSWLLRLSSHKFQRNDLPFPITKHENKDEKDIHHYKQKYNKGIHDILTEKDEDKKNEVQDEDVQDNTLFLQRHVPFMTQQQLHQLVTGRLLGVGGSGSVRQLTYDGTEAVIKELFNYELAPLLREARVLVELNGAGGVPRLLAVCQTPPALVQEFVGKTYDRYLVKCSIEGFLSSLISLTHLLGEIHAMGFVHNDFKINNITFTGSVIQPLFHIIDFGWACRAGQVVLKCDRQVRTARDKTNSAIYKGKKDFSLVTSDDDITSEDEDEDYMYNRKEEDSEEGAPWMAPEVFGGRRVWPSGDVYGFGYLLDHVLKDCPQIFLTAPLRMLADACSMWDPEHRPFFTQVARDITGLAQLLTSQQLKQKIIFKGNGT</sequence>
<dbReference type="EMBL" id="GDRN01046806">
    <property type="protein sequence ID" value="JAI66760.1"/>
    <property type="molecule type" value="Transcribed_RNA"/>
</dbReference>
<keyword evidence="1 3" id="KW-0547">Nucleotide-binding</keyword>
<dbReference type="SMART" id="SM00220">
    <property type="entry name" value="S_TKc"/>
    <property type="match status" value="1"/>
</dbReference>
<dbReference type="InterPro" id="IPR011009">
    <property type="entry name" value="Kinase-like_dom_sf"/>
</dbReference>
<evidence type="ECO:0000256" key="4">
    <source>
        <dbReference type="SAM" id="Phobius"/>
    </source>
</evidence>
<evidence type="ECO:0000259" key="5">
    <source>
        <dbReference type="PROSITE" id="PS50011"/>
    </source>
</evidence>
<dbReference type="InterPro" id="IPR000719">
    <property type="entry name" value="Prot_kinase_dom"/>
</dbReference>
<dbReference type="Gene3D" id="1.10.510.10">
    <property type="entry name" value="Transferase(Phosphotransferase) domain 1"/>
    <property type="match status" value="2"/>
</dbReference>
<dbReference type="GO" id="GO:0005524">
    <property type="term" value="F:ATP binding"/>
    <property type="evidence" value="ECO:0007669"/>
    <property type="project" value="UniProtKB-UniRule"/>
</dbReference>
<organism evidence="6">
    <name type="scientific">Scylla olivacea</name>
    <name type="common">Orange mud crab</name>
    <name type="synonym">Cancer olivacea</name>
    <dbReference type="NCBI Taxonomy" id="85551"/>
    <lineage>
        <taxon>Eukaryota</taxon>
        <taxon>Metazoa</taxon>
        <taxon>Ecdysozoa</taxon>
        <taxon>Arthropoda</taxon>
        <taxon>Crustacea</taxon>
        <taxon>Multicrustacea</taxon>
        <taxon>Malacostraca</taxon>
        <taxon>Eumalacostraca</taxon>
        <taxon>Eucarida</taxon>
        <taxon>Decapoda</taxon>
        <taxon>Pleocyemata</taxon>
        <taxon>Brachyura</taxon>
        <taxon>Eubrachyura</taxon>
        <taxon>Portunoidea</taxon>
        <taxon>Portunidae</taxon>
        <taxon>Portuninae</taxon>
        <taxon>Scylla</taxon>
    </lineage>
</organism>
<evidence type="ECO:0000256" key="1">
    <source>
        <dbReference type="ARBA" id="ARBA00022741"/>
    </source>
</evidence>
<dbReference type="SUPFAM" id="SSF56112">
    <property type="entry name" value="Protein kinase-like (PK-like)"/>
    <property type="match status" value="1"/>
</dbReference>
<dbReference type="PROSITE" id="PS00107">
    <property type="entry name" value="PROTEIN_KINASE_ATP"/>
    <property type="match status" value="1"/>
</dbReference>
<feature type="transmembrane region" description="Helical" evidence="4">
    <location>
        <begin position="124"/>
        <end position="144"/>
    </location>
</feature>
<feature type="transmembrane region" description="Helical" evidence="4">
    <location>
        <begin position="6"/>
        <end position="26"/>
    </location>
</feature>
<evidence type="ECO:0000256" key="3">
    <source>
        <dbReference type="PROSITE-ProRule" id="PRU10141"/>
    </source>
</evidence>
<keyword evidence="4" id="KW-0472">Membrane</keyword>
<dbReference type="GO" id="GO:0004674">
    <property type="term" value="F:protein serine/threonine kinase activity"/>
    <property type="evidence" value="ECO:0007669"/>
    <property type="project" value="TreeGrafter"/>
</dbReference>
<reference evidence="6" key="1">
    <citation type="submission" date="2015-09" db="EMBL/GenBank/DDBJ databases">
        <title>Scylla olivacea transcriptome.</title>
        <authorList>
            <person name="Ikhwanuddin M."/>
        </authorList>
    </citation>
    <scope>NUCLEOTIDE SEQUENCE</scope>
</reference>
<protein>
    <recommendedName>
        <fullName evidence="5">Protein kinase domain-containing protein</fullName>
    </recommendedName>
</protein>
<evidence type="ECO:0000313" key="6">
    <source>
        <dbReference type="EMBL" id="JAI66760.1"/>
    </source>
</evidence>
<dbReference type="InterPro" id="IPR008271">
    <property type="entry name" value="Ser/Thr_kinase_AS"/>
</dbReference>
<feature type="domain" description="Protein kinase" evidence="5">
    <location>
        <begin position="224"/>
        <end position="512"/>
    </location>
</feature>
<proteinExistence type="predicted"/>
<evidence type="ECO:0000256" key="2">
    <source>
        <dbReference type="ARBA" id="ARBA00022840"/>
    </source>
</evidence>
<dbReference type="InterPro" id="IPR051681">
    <property type="entry name" value="Ser/Thr_Kinases-Pseudokinases"/>
</dbReference>
<dbReference type="PROSITE" id="PS50011">
    <property type="entry name" value="PROTEIN_KINASE_DOM"/>
    <property type="match status" value="1"/>
</dbReference>
<dbReference type="PANTHER" id="PTHR44329:SF214">
    <property type="entry name" value="PROTEIN KINASE DOMAIN-CONTAINING PROTEIN"/>
    <property type="match status" value="1"/>
</dbReference>